<evidence type="ECO:0000256" key="2">
    <source>
        <dbReference type="ARBA" id="ARBA00022840"/>
    </source>
</evidence>
<dbReference type="FunFam" id="3.40.850.10:FF:000080">
    <property type="entry name" value="Kinesin-like protein"/>
    <property type="match status" value="1"/>
</dbReference>
<dbReference type="PRINTS" id="PR00380">
    <property type="entry name" value="KINESINHEAVY"/>
</dbReference>
<dbReference type="InterPro" id="IPR027417">
    <property type="entry name" value="P-loop_NTPase"/>
</dbReference>
<name>C1FH98_MICCC</name>
<dbReference type="GO" id="GO:0005524">
    <property type="term" value="F:ATP binding"/>
    <property type="evidence" value="ECO:0007669"/>
    <property type="project" value="UniProtKB-UniRule"/>
</dbReference>
<keyword evidence="8" id="KW-1185">Reference proteome</keyword>
<dbReference type="GO" id="GO:0005875">
    <property type="term" value="C:microtubule associated complex"/>
    <property type="evidence" value="ECO:0007669"/>
    <property type="project" value="TreeGrafter"/>
</dbReference>
<dbReference type="GO" id="GO:0005874">
    <property type="term" value="C:microtubule"/>
    <property type="evidence" value="ECO:0007669"/>
    <property type="project" value="UniProtKB-KW"/>
</dbReference>
<evidence type="ECO:0000256" key="5">
    <source>
        <dbReference type="RuleBase" id="RU000394"/>
    </source>
</evidence>
<dbReference type="EMBL" id="CP001576">
    <property type="protein sequence ID" value="ACO69783.1"/>
    <property type="molecule type" value="Genomic_DNA"/>
</dbReference>
<evidence type="ECO:0000313" key="7">
    <source>
        <dbReference type="EMBL" id="ACO69783.1"/>
    </source>
</evidence>
<dbReference type="GO" id="GO:0051231">
    <property type="term" value="P:spindle elongation"/>
    <property type="evidence" value="ECO:0007669"/>
    <property type="project" value="TreeGrafter"/>
</dbReference>
<dbReference type="GO" id="GO:0007052">
    <property type="term" value="P:mitotic spindle organization"/>
    <property type="evidence" value="ECO:0007669"/>
    <property type="project" value="TreeGrafter"/>
</dbReference>
<keyword evidence="3 4" id="KW-0505">Motor protein</keyword>
<dbReference type="GO" id="GO:0008017">
    <property type="term" value="F:microtubule binding"/>
    <property type="evidence" value="ECO:0007669"/>
    <property type="project" value="InterPro"/>
</dbReference>
<dbReference type="AlphaFoldDB" id="C1FH98"/>
<comment type="similarity">
    <text evidence="4 5">Belongs to the TRAFAC class myosin-kinesin ATPase superfamily. Kinesin family.</text>
</comment>
<dbReference type="InterPro" id="IPR027640">
    <property type="entry name" value="Kinesin-like_fam"/>
</dbReference>
<keyword evidence="1 4" id="KW-0547">Nucleotide-binding</keyword>
<sequence>VKVVVRVRPLSNGELGRGERNTVEVADDQRSLTVVDGMRQFNFDACLSPDTSQPEVMIKCGVPRLLDSALHGYAATIFAYGQTGSGKTFSMSGREELIERQGWAGGGGDDGIMTRSLAHIFAAVNRAGPGVKFRVKCTYLEIYNEAIYDLLSGDNERQLTERWEPQRGFYVPDLVTVDCSCLDDALAVVARGTRNRRVGSHELNKDSSRSHSMMTVHVESHASRDGVTMSKFGKVSFVDLAGSERLKSSKSEGSMVKETGNINRSLFMLGKVIAMLSDGEKNNHIPYRDSKLTKLLMDSLGGSSLALMIACCSPSSNHMEETLSTLHYATRARNIINRPSVMQDPTQALISNLRHEVELLKKENAVLRGQLGL</sequence>
<dbReference type="STRING" id="296587.C1FH98"/>
<dbReference type="SUPFAM" id="SSF52540">
    <property type="entry name" value="P-loop containing nucleoside triphosphate hydrolases"/>
    <property type="match status" value="1"/>
</dbReference>
<accession>C1FH98</accession>
<dbReference type="Gene3D" id="3.40.850.10">
    <property type="entry name" value="Kinesin motor domain"/>
    <property type="match status" value="1"/>
</dbReference>
<reference evidence="7 8" key="1">
    <citation type="journal article" date="2009" name="Science">
        <title>Green evolution and dynamic adaptations revealed by genomes of the marine picoeukaryotes Micromonas.</title>
        <authorList>
            <person name="Worden A.Z."/>
            <person name="Lee J.H."/>
            <person name="Mock T."/>
            <person name="Rouze P."/>
            <person name="Simmons M.P."/>
            <person name="Aerts A.L."/>
            <person name="Allen A.E."/>
            <person name="Cuvelier M.L."/>
            <person name="Derelle E."/>
            <person name="Everett M.V."/>
            <person name="Foulon E."/>
            <person name="Grimwood J."/>
            <person name="Gundlach H."/>
            <person name="Henrissat B."/>
            <person name="Napoli C."/>
            <person name="McDonald S.M."/>
            <person name="Parker M.S."/>
            <person name="Rombauts S."/>
            <person name="Salamov A."/>
            <person name="Von Dassow P."/>
            <person name="Badger J.H."/>
            <person name="Coutinho P.M."/>
            <person name="Demir E."/>
            <person name="Dubchak I."/>
            <person name="Gentemann C."/>
            <person name="Eikrem W."/>
            <person name="Gready J.E."/>
            <person name="John U."/>
            <person name="Lanier W."/>
            <person name="Lindquist E.A."/>
            <person name="Lucas S."/>
            <person name="Mayer K.F."/>
            <person name="Moreau H."/>
            <person name="Not F."/>
            <person name="Otillar R."/>
            <person name="Panaud O."/>
            <person name="Pangilinan J."/>
            <person name="Paulsen I."/>
            <person name="Piegu B."/>
            <person name="Poliakov A."/>
            <person name="Robbens S."/>
            <person name="Schmutz J."/>
            <person name="Toulza E."/>
            <person name="Wyss T."/>
            <person name="Zelensky A."/>
            <person name="Zhou K."/>
            <person name="Armbrust E.V."/>
            <person name="Bhattacharya D."/>
            <person name="Goodenough U.W."/>
            <person name="Van de Peer Y."/>
            <person name="Grigoriev I.V."/>
        </authorList>
    </citation>
    <scope>NUCLEOTIDE SEQUENCE [LARGE SCALE GENOMIC DNA]</scope>
    <source>
        <strain evidence="8">RCC299 / NOUM17</strain>
    </source>
</reference>
<dbReference type="OMA" id="QFFRTCG"/>
<dbReference type="RefSeq" id="XP_002508525.1">
    <property type="nucleotide sequence ID" value="XM_002508479.1"/>
</dbReference>
<dbReference type="InterPro" id="IPR001752">
    <property type="entry name" value="Kinesin_motor_dom"/>
</dbReference>
<feature type="non-terminal residue" evidence="7">
    <location>
        <position position="1"/>
    </location>
</feature>
<evidence type="ECO:0000256" key="1">
    <source>
        <dbReference type="ARBA" id="ARBA00022741"/>
    </source>
</evidence>
<feature type="non-terminal residue" evidence="7">
    <location>
        <position position="373"/>
    </location>
</feature>
<evidence type="ECO:0000259" key="6">
    <source>
        <dbReference type="PROSITE" id="PS50067"/>
    </source>
</evidence>
<dbReference type="GO" id="GO:0007018">
    <property type="term" value="P:microtubule-based movement"/>
    <property type="evidence" value="ECO:0007669"/>
    <property type="project" value="InterPro"/>
</dbReference>
<protein>
    <recommendedName>
        <fullName evidence="5">Kinesin-like protein</fullName>
    </recommendedName>
</protein>
<dbReference type="OrthoDB" id="3176171at2759"/>
<dbReference type="GeneID" id="8247082"/>
<evidence type="ECO:0000256" key="4">
    <source>
        <dbReference type="PROSITE-ProRule" id="PRU00283"/>
    </source>
</evidence>
<dbReference type="GO" id="GO:0003777">
    <property type="term" value="F:microtubule motor activity"/>
    <property type="evidence" value="ECO:0007669"/>
    <property type="project" value="InterPro"/>
</dbReference>
<keyword evidence="5" id="KW-0493">Microtubule</keyword>
<dbReference type="SMART" id="SM00129">
    <property type="entry name" value="KISc"/>
    <property type="match status" value="1"/>
</dbReference>
<proteinExistence type="inferred from homology"/>
<dbReference type="eggNOG" id="KOG4280">
    <property type="taxonomic scope" value="Eukaryota"/>
</dbReference>
<evidence type="ECO:0000256" key="3">
    <source>
        <dbReference type="ARBA" id="ARBA00023175"/>
    </source>
</evidence>
<dbReference type="InterPro" id="IPR019821">
    <property type="entry name" value="Kinesin_motor_CS"/>
</dbReference>
<dbReference type="InterPro" id="IPR036961">
    <property type="entry name" value="Kinesin_motor_dom_sf"/>
</dbReference>
<dbReference type="Proteomes" id="UP000002009">
    <property type="component" value="Chromosome 10"/>
</dbReference>
<dbReference type="CDD" id="cd00106">
    <property type="entry name" value="KISc"/>
    <property type="match status" value="1"/>
</dbReference>
<dbReference type="PROSITE" id="PS00411">
    <property type="entry name" value="KINESIN_MOTOR_1"/>
    <property type="match status" value="1"/>
</dbReference>
<feature type="domain" description="Kinesin motor" evidence="6">
    <location>
        <begin position="1"/>
        <end position="335"/>
    </location>
</feature>
<organism evidence="7 8">
    <name type="scientific">Micromonas commoda (strain RCC299 / NOUM17 / CCMP2709)</name>
    <name type="common">Picoplanktonic green alga</name>
    <dbReference type="NCBI Taxonomy" id="296587"/>
    <lineage>
        <taxon>Eukaryota</taxon>
        <taxon>Viridiplantae</taxon>
        <taxon>Chlorophyta</taxon>
        <taxon>Mamiellophyceae</taxon>
        <taxon>Mamiellales</taxon>
        <taxon>Mamiellaceae</taxon>
        <taxon>Micromonas</taxon>
    </lineage>
</organism>
<dbReference type="InParanoid" id="C1FH98"/>
<dbReference type="PANTHER" id="PTHR47969">
    <property type="entry name" value="CHROMOSOME-ASSOCIATED KINESIN KIF4A-RELATED"/>
    <property type="match status" value="1"/>
</dbReference>
<dbReference type="KEGG" id="mis:MICPUN_67858"/>
<keyword evidence="2 4" id="KW-0067">ATP-binding</keyword>
<dbReference type="PROSITE" id="PS50067">
    <property type="entry name" value="KINESIN_MOTOR_2"/>
    <property type="match status" value="1"/>
</dbReference>
<dbReference type="Pfam" id="PF00225">
    <property type="entry name" value="Kinesin"/>
    <property type="match status" value="1"/>
</dbReference>
<dbReference type="PANTHER" id="PTHR47969:SF29">
    <property type="entry name" value="KINESIN-LIKE PROTEIN"/>
    <property type="match status" value="1"/>
</dbReference>
<evidence type="ECO:0000313" key="8">
    <source>
        <dbReference type="Proteomes" id="UP000002009"/>
    </source>
</evidence>
<gene>
    <name evidence="7" type="ORF">MICPUN_67858</name>
</gene>
<feature type="binding site" evidence="4">
    <location>
        <begin position="81"/>
        <end position="88"/>
    </location>
    <ligand>
        <name>ATP</name>
        <dbReference type="ChEBI" id="CHEBI:30616"/>
    </ligand>
</feature>